<sequence>METVLEFIRELLKGIGREITARFFRKNVLEYKKTTPRRRSIRVVREKIKT</sequence>
<dbReference type="EMBL" id="JAGYPF010000002">
    <property type="protein sequence ID" value="MBS4212803.1"/>
    <property type="molecule type" value="Genomic_DNA"/>
</dbReference>
<reference evidence="1" key="1">
    <citation type="submission" date="2021-05" db="EMBL/GenBank/DDBJ databases">
        <title>Novel Bacillus species.</title>
        <authorList>
            <person name="Liu G."/>
        </authorList>
    </citation>
    <scope>NUCLEOTIDE SEQUENCE</scope>
    <source>
        <strain evidence="1">FJAT-49825</strain>
    </source>
</reference>
<comment type="caution">
    <text evidence="1">The sequence shown here is derived from an EMBL/GenBank/DDBJ whole genome shotgun (WGS) entry which is preliminary data.</text>
</comment>
<keyword evidence="2" id="KW-1185">Reference proteome</keyword>
<organism evidence="1 2">
    <name type="scientific">Neobacillus rhizophilus</name>
    <dbReference type="NCBI Taxonomy" id="2833579"/>
    <lineage>
        <taxon>Bacteria</taxon>
        <taxon>Bacillati</taxon>
        <taxon>Bacillota</taxon>
        <taxon>Bacilli</taxon>
        <taxon>Bacillales</taxon>
        <taxon>Bacillaceae</taxon>
        <taxon>Neobacillus</taxon>
    </lineage>
</organism>
<name>A0A942YTD4_9BACI</name>
<evidence type="ECO:0000313" key="1">
    <source>
        <dbReference type="EMBL" id="MBS4212803.1"/>
    </source>
</evidence>
<dbReference type="AlphaFoldDB" id="A0A942YTD4"/>
<accession>A0A942YTD4</accession>
<protein>
    <submittedName>
        <fullName evidence="1">Uncharacterized protein</fullName>
    </submittedName>
</protein>
<proteinExistence type="predicted"/>
<gene>
    <name evidence="1" type="ORF">KHA99_10145</name>
</gene>
<evidence type="ECO:0000313" key="2">
    <source>
        <dbReference type="Proteomes" id="UP000679749"/>
    </source>
</evidence>
<dbReference type="Proteomes" id="UP000679749">
    <property type="component" value="Unassembled WGS sequence"/>
</dbReference>
<dbReference type="RefSeq" id="WP_213117330.1">
    <property type="nucleotide sequence ID" value="NZ_JAGYPF010000002.1"/>
</dbReference>